<dbReference type="InParanoid" id="I7M3Y2"/>
<dbReference type="eggNOG" id="KOG2222">
    <property type="taxonomic scope" value="Eukaryota"/>
</dbReference>
<dbReference type="AlphaFoldDB" id="I7M3Y2"/>
<feature type="compositionally biased region" description="Acidic residues" evidence="1">
    <location>
        <begin position="666"/>
        <end position="677"/>
    </location>
</feature>
<evidence type="ECO:0000256" key="1">
    <source>
        <dbReference type="SAM" id="MobiDB-lite"/>
    </source>
</evidence>
<gene>
    <name evidence="3" type="ORF">TTHERM_00237430</name>
</gene>
<dbReference type="InterPro" id="IPR050302">
    <property type="entry name" value="Rab_GAP_TBC_domain"/>
</dbReference>
<dbReference type="PANTHER" id="PTHR47219:SF9">
    <property type="entry name" value="GTPASE ACTIVATING PROTEIN AND CENTROSOME-ASSOCIATED, ISOFORM B"/>
    <property type="match status" value="1"/>
</dbReference>
<feature type="domain" description="Rab-GAP TBC" evidence="2">
    <location>
        <begin position="147"/>
        <end position="352"/>
    </location>
</feature>
<evidence type="ECO:0000313" key="4">
    <source>
        <dbReference type="Proteomes" id="UP000009168"/>
    </source>
</evidence>
<dbReference type="Proteomes" id="UP000009168">
    <property type="component" value="Unassembled WGS sequence"/>
</dbReference>
<name>I7M3Y2_TETTS</name>
<dbReference type="Pfam" id="PF00566">
    <property type="entry name" value="RabGAP-TBC"/>
    <property type="match status" value="1"/>
</dbReference>
<dbReference type="OrthoDB" id="295078at2759"/>
<dbReference type="RefSeq" id="XP_001024773.2">
    <property type="nucleotide sequence ID" value="XM_001024773.3"/>
</dbReference>
<dbReference type="PANTHER" id="PTHR47219">
    <property type="entry name" value="RAB GTPASE-ACTIVATING PROTEIN 1-LIKE"/>
    <property type="match status" value="1"/>
</dbReference>
<dbReference type="GO" id="GO:0005096">
    <property type="term" value="F:GTPase activator activity"/>
    <property type="evidence" value="ECO:0007669"/>
    <property type="project" value="TreeGrafter"/>
</dbReference>
<feature type="region of interest" description="Disordered" evidence="1">
    <location>
        <begin position="664"/>
        <end position="702"/>
    </location>
</feature>
<dbReference type="SMART" id="SM00164">
    <property type="entry name" value="TBC"/>
    <property type="match status" value="1"/>
</dbReference>
<dbReference type="Gene3D" id="1.10.472.80">
    <property type="entry name" value="Ypt/Rab-GAP domain of gyp1p, domain 3"/>
    <property type="match status" value="1"/>
</dbReference>
<dbReference type="KEGG" id="tet:TTHERM_00237430"/>
<proteinExistence type="predicted"/>
<reference evidence="4" key="1">
    <citation type="journal article" date="2006" name="PLoS Biol.">
        <title>Macronuclear genome sequence of the ciliate Tetrahymena thermophila, a model eukaryote.</title>
        <authorList>
            <person name="Eisen J.A."/>
            <person name="Coyne R.S."/>
            <person name="Wu M."/>
            <person name="Wu D."/>
            <person name="Thiagarajan M."/>
            <person name="Wortman J.R."/>
            <person name="Badger J.H."/>
            <person name="Ren Q."/>
            <person name="Amedeo P."/>
            <person name="Jones K.M."/>
            <person name="Tallon L.J."/>
            <person name="Delcher A.L."/>
            <person name="Salzberg S.L."/>
            <person name="Silva J.C."/>
            <person name="Haas B.J."/>
            <person name="Majoros W.H."/>
            <person name="Farzad M."/>
            <person name="Carlton J.M."/>
            <person name="Smith R.K. Jr."/>
            <person name="Garg J."/>
            <person name="Pearlman R.E."/>
            <person name="Karrer K.M."/>
            <person name="Sun L."/>
            <person name="Manning G."/>
            <person name="Elde N.C."/>
            <person name="Turkewitz A.P."/>
            <person name="Asai D.J."/>
            <person name="Wilkes D.E."/>
            <person name="Wang Y."/>
            <person name="Cai H."/>
            <person name="Collins K."/>
            <person name="Stewart B.A."/>
            <person name="Lee S.R."/>
            <person name="Wilamowska K."/>
            <person name="Weinberg Z."/>
            <person name="Ruzzo W.L."/>
            <person name="Wloga D."/>
            <person name="Gaertig J."/>
            <person name="Frankel J."/>
            <person name="Tsao C.-C."/>
            <person name="Gorovsky M.A."/>
            <person name="Keeling P.J."/>
            <person name="Waller R.F."/>
            <person name="Patron N.J."/>
            <person name="Cherry J.M."/>
            <person name="Stover N.A."/>
            <person name="Krieger C.J."/>
            <person name="del Toro C."/>
            <person name="Ryder H.F."/>
            <person name="Williamson S.C."/>
            <person name="Barbeau R.A."/>
            <person name="Hamilton E.P."/>
            <person name="Orias E."/>
        </authorList>
    </citation>
    <scope>NUCLEOTIDE SEQUENCE [LARGE SCALE GENOMIC DNA]</scope>
    <source>
        <strain evidence="4">SB210</strain>
    </source>
</reference>
<dbReference type="InterPro" id="IPR000195">
    <property type="entry name" value="Rab-GAP-TBC_dom"/>
</dbReference>
<dbReference type="InterPro" id="IPR035969">
    <property type="entry name" value="Rab-GAP_TBC_sf"/>
</dbReference>
<accession>I7M3Y2</accession>
<protein>
    <submittedName>
        <fullName evidence="3">Rab-GTPase-TBC domain protein</fullName>
    </submittedName>
</protein>
<organism evidence="3 4">
    <name type="scientific">Tetrahymena thermophila (strain SB210)</name>
    <dbReference type="NCBI Taxonomy" id="312017"/>
    <lineage>
        <taxon>Eukaryota</taxon>
        <taxon>Sar</taxon>
        <taxon>Alveolata</taxon>
        <taxon>Ciliophora</taxon>
        <taxon>Intramacronucleata</taxon>
        <taxon>Oligohymenophorea</taxon>
        <taxon>Hymenostomatida</taxon>
        <taxon>Tetrahymenina</taxon>
        <taxon>Tetrahymenidae</taxon>
        <taxon>Tetrahymena</taxon>
    </lineage>
</organism>
<dbReference type="Gene3D" id="1.10.8.270">
    <property type="entry name" value="putative rabgap domain of human tbc1 domain family member 14 like domains"/>
    <property type="match status" value="1"/>
</dbReference>
<evidence type="ECO:0000313" key="3">
    <source>
        <dbReference type="EMBL" id="EAS04528.2"/>
    </source>
</evidence>
<evidence type="ECO:0000259" key="2">
    <source>
        <dbReference type="PROSITE" id="PS50086"/>
    </source>
</evidence>
<sequence>MGSICFKEIVNENSQNHKKRSLRSSIKTEDHQPGDYNNSDIQVRDVSSMSKVNIDNSFNKNNMIGAYFCGGSALEQNAISYHQRMQDFQQIMKKGQENMIKQHKKSKSKGLKQIDQDDLRKTLIQKFQIQMFQNVKHEDLQKCIKKGPPIKYRWNSWKSHLMRISNPNIAFSEMCKLYQQYNQQESKEEVQIEKDINRTFPSQPYFATKSQQQYTRDNDTIIGFKPLKRVLVSISNMYPHLGYCQGMNFILGFILMINGSKEDEAFWMFKVLAEHPDFMLMGLYENELPLLKFLEFVAKQILKEQCSELLDFFEQNDIPDSFWLTKWILTLFLYNFPVKICSRFWDYIITNDIFSIIKLFIPLLNIFKKEFMSHEDPCSFMECFTQLTQDEEKLTNPQSEFYLKINDLVKKADSYRIEKKTIAKYAIKYLNCYERNNEYAKLYSYYGHEEDFLIEHEKLLQIKIKQPHELSSVPEERDNCEYSSITKHESQLKKVNNSDNLTEQMESKKSIKYDQDSRLTNANQDEISHWQTAVDMQIKQHLQTSQLKKFKSNQDNVITYSDQQEKQQSLQLLQSSKQPYTYQEEISQYDTNVDMQQKGIKDLHDSKKINNNDESQYHERVQSYQSEMILNLPSNIQQQKSINQQENPERSINTDVTNSIASIESQDQEEQDSDESKDDVPSQDLRMQKNSSSNLRKISKKGTLIHEHQDTLTFDRESYNMFQSLMNRSIDSSLQKKESLGFHRSLDDSSDNQFHIEEQEIGNDQINREKLFQYKSQQNIVKSTLSSQYDLSKTDKIDHSPCFKKNTLEIIRKDQNLNNSTLSECNNKSEIQTYQMQ</sequence>
<feature type="region of interest" description="Disordered" evidence="1">
    <location>
        <begin position="16"/>
        <end position="39"/>
    </location>
</feature>
<keyword evidence="4" id="KW-1185">Reference proteome</keyword>
<dbReference type="EMBL" id="GG662443">
    <property type="protein sequence ID" value="EAS04528.2"/>
    <property type="molecule type" value="Genomic_DNA"/>
</dbReference>
<dbReference type="PROSITE" id="PS50086">
    <property type="entry name" value="TBC_RABGAP"/>
    <property type="match status" value="1"/>
</dbReference>
<dbReference type="GO" id="GO:0031267">
    <property type="term" value="F:small GTPase binding"/>
    <property type="evidence" value="ECO:0007669"/>
    <property type="project" value="TreeGrafter"/>
</dbReference>
<dbReference type="GeneID" id="7833696"/>
<dbReference type="SUPFAM" id="SSF47923">
    <property type="entry name" value="Ypt/Rab-GAP domain of gyp1p"/>
    <property type="match status" value="2"/>
</dbReference>